<dbReference type="CDD" id="cd11538">
    <property type="entry name" value="NTP-PPase_u1"/>
    <property type="match status" value="1"/>
</dbReference>
<reference evidence="1 2" key="1">
    <citation type="submission" date="2020-10" db="EMBL/GenBank/DDBJ databases">
        <title>Sequencing the genomes of 1000 actinobacteria strains.</title>
        <authorList>
            <person name="Klenk H.-P."/>
        </authorList>
    </citation>
    <scope>NUCLEOTIDE SEQUENCE [LARGE SCALE GENOMIC DNA]</scope>
    <source>
        <strain evidence="1 2">DSM 43173</strain>
    </source>
</reference>
<gene>
    <name evidence="1" type="ORF">H4W80_007984</name>
</gene>
<proteinExistence type="predicted"/>
<dbReference type="EMBL" id="JADBEK010000001">
    <property type="protein sequence ID" value="MBE1589726.1"/>
    <property type="molecule type" value="Genomic_DNA"/>
</dbReference>
<dbReference type="GO" id="GO:0016787">
    <property type="term" value="F:hydrolase activity"/>
    <property type="evidence" value="ECO:0007669"/>
    <property type="project" value="UniProtKB-KW"/>
</dbReference>
<comment type="caution">
    <text evidence="1">The sequence shown here is derived from an EMBL/GenBank/DDBJ whole genome shotgun (WGS) entry which is preliminary data.</text>
</comment>
<organism evidence="1 2">
    <name type="scientific">Nonomuraea angiospora</name>
    <dbReference type="NCBI Taxonomy" id="46172"/>
    <lineage>
        <taxon>Bacteria</taxon>
        <taxon>Bacillati</taxon>
        <taxon>Actinomycetota</taxon>
        <taxon>Actinomycetes</taxon>
        <taxon>Streptosporangiales</taxon>
        <taxon>Streptosporangiaceae</taxon>
        <taxon>Nonomuraea</taxon>
    </lineage>
</organism>
<evidence type="ECO:0000313" key="1">
    <source>
        <dbReference type="EMBL" id="MBE1589726.1"/>
    </source>
</evidence>
<accession>A0ABR9M9Z2</accession>
<evidence type="ECO:0000313" key="2">
    <source>
        <dbReference type="Proteomes" id="UP000633509"/>
    </source>
</evidence>
<protein>
    <submittedName>
        <fullName evidence="1">NTP pyrophosphatase (Non-canonical NTP hydrolase)</fullName>
    </submittedName>
</protein>
<name>A0ABR9M9Z2_9ACTN</name>
<dbReference type="SUPFAM" id="SSF101386">
    <property type="entry name" value="all-alpha NTP pyrophosphatases"/>
    <property type="match status" value="1"/>
</dbReference>
<sequence>MDLRQLAAEIEPISSQYADKLGIERDDTWFLLKLQEELGELTQAFLMRSGRARTKGRTADELDAGFREELADVLCHVVLMAHHHGVDLEAEVARKWLAWKR</sequence>
<keyword evidence="1" id="KW-0378">Hydrolase</keyword>
<dbReference type="RefSeq" id="WP_192789717.1">
    <property type="nucleotide sequence ID" value="NZ_JADBEK010000001.1"/>
</dbReference>
<dbReference type="Proteomes" id="UP000633509">
    <property type="component" value="Unassembled WGS sequence"/>
</dbReference>
<dbReference type="Gene3D" id="1.10.287.1080">
    <property type="entry name" value="MazG-like"/>
    <property type="match status" value="1"/>
</dbReference>
<keyword evidence="2" id="KW-1185">Reference proteome</keyword>